<organism evidence="6">
    <name type="scientific">Arabidopsis thaliana</name>
    <name type="common">Mouse-ear cress</name>
    <dbReference type="NCBI Taxonomy" id="3702"/>
    <lineage>
        <taxon>Eukaryota</taxon>
        <taxon>Viridiplantae</taxon>
        <taxon>Streptophyta</taxon>
        <taxon>Embryophyta</taxon>
        <taxon>Tracheophyta</taxon>
        <taxon>Spermatophyta</taxon>
        <taxon>Magnoliopsida</taxon>
        <taxon>eudicotyledons</taxon>
        <taxon>Gunneridae</taxon>
        <taxon>Pentapetalae</taxon>
        <taxon>rosids</taxon>
        <taxon>malvids</taxon>
        <taxon>Brassicales</taxon>
        <taxon>Brassicaceae</taxon>
        <taxon>Camelineae</taxon>
        <taxon>Arabidopsis</taxon>
    </lineage>
</organism>
<feature type="region of interest" description="Disordered" evidence="4">
    <location>
        <begin position="1"/>
        <end position="27"/>
    </location>
</feature>
<dbReference type="SUPFAM" id="SSF51197">
    <property type="entry name" value="Clavaminate synthase-like"/>
    <property type="match status" value="1"/>
</dbReference>
<sequence>MSNSESYPPEFRPLMSEKSTETGLDRSKDIDIPVIDMEHLDMEKLREACKDWGIFHLENTGIPLTFMSQVKEITESVLSLPFEEKRTLFGVNSPLSYYWGTHTVSPSGKAVTRAPQESSGHLFEGINIPLASLSRLLALSCTDPKLESFRSQYYQLSLCDELRRVVMEEYGKHVTRIIVTLFEAIIETLSLELSGDQKMGYLSESTGVIRVQRYPQCTESPGLEAHTDSSVISIINQDDVGGLEFMKDGEWFNVKPLASSFVVGLGDMMQVISDEEYKSVLHKVGKRMRKKERYSIVNFVFPDKDCMFNSTRYKPFKFSEFEAQVKLDVETHGSKVGLSRFLSNP</sequence>
<dbReference type="PANTHER" id="PTHR47990">
    <property type="entry name" value="2-OXOGLUTARATE (2OG) AND FE(II)-DEPENDENT OXYGENASE SUPERFAMILY PROTEIN-RELATED"/>
    <property type="match status" value="1"/>
</dbReference>
<reference evidence="6" key="2">
    <citation type="submission" date="1999-11" db="EMBL/GenBank/DDBJ databases">
        <authorList>
            <person name="Choisne N."/>
            <person name="Robert C."/>
            <person name="Brottier P."/>
            <person name="Wincker P."/>
            <person name="Cattolico L."/>
            <person name="Artiguenave F."/>
            <person name="Saurin W."/>
            <person name="Weissenbach J."/>
            <person name="Mewes H.W."/>
            <person name="Lemcke K."/>
            <person name="Mayer K.F.X."/>
            <person name="Quetier F."/>
            <person name="Salanoubat M."/>
        </authorList>
    </citation>
    <scope>NUCLEOTIDE SEQUENCE</scope>
</reference>
<name>Q9SD54_ARATH</name>
<dbReference type="PhylomeDB" id="Q9SD54"/>
<dbReference type="PRINTS" id="PR00682">
    <property type="entry name" value="IPNSYNTHASE"/>
</dbReference>
<feature type="domain" description="Fe2OG dioxygenase" evidence="5">
    <location>
        <begin position="204"/>
        <end position="302"/>
    </location>
</feature>
<dbReference type="InterPro" id="IPR050231">
    <property type="entry name" value="Iron_ascorbate_oxido_reductase"/>
</dbReference>
<feature type="compositionally biased region" description="Basic and acidic residues" evidence="4">
    <location>
        <begin position="18"/>
        <end position="27"/>
    </location>
</feature>
<dbReference type="EMBL" id="AL133292">
    <property type="protein sequence ID" value="CAB61965.1"/>
    <property type="molecule type" value="Genomic_DNA"/>
</dbReference>
<evidence type="ECO:0000256" key="3">
    <source>
        <dbReference type="RuleBase" id="RU003682"/>
    </source>
</evidence>
<proteinExistence type="inferred from homology"/>
<dbReference type="PIR" id="T45655">
    <property type="entry name" value="T45655"/>
</dbReference>
<dbReference type="Gene3D" id="2.60.120.330">
    <property type="entry name" value="B-lactam Antibiotic, Isopenicillin N Synthase, Chain"/>
    <property type="match status" value="1"/>
</dbReference>
<dbReference type="Pfam" id="PF14226">
    <property type="entry name" value="DIOX_N"/>
    <property type="match status" value="1"/>
</dbReference>
<dbReference type="GO" id="GO:0046872">
    <property type="term" value="F:metal ion binding"/>
    <property type="evidence" value="ECO:0007669"/>
    <property type="project" value="UniProtKB-KW"/>
</dbReference>
<keyword evidence="2 3" id="KW-0408">Iron</keyword>
<dbReference type="InterPro" id="IPR044861">
    <property type="entry name" value="IPNS-like_FE2OG_OXY"/>
</dbReference>
<reference evidence="6" key="1">
    <citation type="submission" date="1999-01" db="EMBL/GenBank/DDBJ databases">
        <authorList>
            <person name="EU Arabidopsis sequencing project"/>
        </authorList>
    </citation>
    <scope>NUCLEOTIDE SEQUENCE</scope>
</reference>
<protein>
    <submittedName>
        <fullName evidence="6">1-aminocyclopropane-1-carboxylic acid oxidase-like protein</fullName>
    </submittedName>
</protein>
<dbReference type="InterPro" id="IPR027443">
    <property type="entry name" value="IPNS-like_sf"/>
</dbReference>
<evidence type="ECO:0000259" key="5">
    <source>
        <dbReference type="PROSITE" id="PS51471"/>
    </source>
</evidence>
<evidence type="ECO:0000313" key="6">
    <source>
        <dbReference type="EMBL" id="CAB61965.1"/>
    </source>
</evidence>
<dbReference type="PROSITE" id="PS51471">
    <property type="entry name" value="FE2OG_OXY"/>
    <property type="match status" value="1"/>
</dbReference>
<evidence type="ECO:0000256" key="2">
    <source>
        <dbReference type="ARBA" id="ARBA00023004"/>
    </source>
</evidence>
<dbReference type="GO" id="GO:0016491">
    <property type="term" value="F:oxidoreductase activity"/>
    <property type="evidence" value="ECO:0007669"/>
    <property type="project" value="UniProtKB-KW"/>
</dbReference>
<dbReference type="InterPro" id="IPR005123">
    <property type="entry name" value="Oxoglu/Fe-dep_dioxygenase_dom"/>
</dbReference>
<comment type="similarity">
    <text evidence="3">Belongs to the iron/ascorbate-dependent oxidoreductase family.</text>
</comment>
<dbReference type="BioCyc" id="ARA:AT3G47190-MONOMER"/>
<dbReference type="ExpressionAtlas" id="Q9SD54">
    <property type="expression patterns" value="baseline and differential"/>
</dbReference>
<evidence type="ECO:0000256" key="1">
    <source>
        <dbReference type="ARBA" id="ARBA00022723"/>
    </source>
</evidence>
<accession>Q9SD54</accession>
<dbReference type="AlphaFoldDB" id="Q9SD54"/>
<reference key="3">
    <citation type="journal article" date="2000" name="Nature">
        <title>Sequence and analysis of chromosome 3 of the plant Arabidopsis thaliana.</title>
        <authorList>
            <consortium name="European Union Chromosome 3 Arabidopsis Sequencing Consortium"/>
            <consortium name="Institute for Genomic Research"/>
            <consortium name="Kazusa DNA Research Institute"/>
            <person name="Salanoubat M."/>
            <person name="Lemcke K."/>
            <person name="Rieger M."/>
            <person name="Ansorge W."/>
            <person name="Unseld M."/>
            <person name="Fartmann B."/>
            <person name="Valle G."/>
            <person name="Blocker H."/>
            <person name="Perez-Alonso M."/>
            <person name="Obermaier B."/>
            <person name="Delseny M."/>
            <person name="Boutry M."/>
            <person name="Grivell L.A."/>
            <person name="Mache R."/>
            <person name="Puigdomenech P."/>
            <person name="De Simone V."/>
            <person name="Choisne N."/>
            <person name="Artiguenave F."/>
            <person name="Robert C."/>
            <person name="Brottier P."/>
            <person name="Wincker P."/>
            <person name="Cattolico L."/>
            <person name="Weissenbach J."/>
            <person name="Saurin W."/>
            <person name="Quetier F."/>
            <person name="Schafer M."/>
            <person name="Muller-Auer S."/>
            <person name="Gabel C."/>
            <person name="Fuchs M."/>
            <person name="Benes V."/>
            <person name="Wurmbach E."/>
            <person name="Drzonek H."/>
            <person name="Erfle H."/>
            <person name="Jordan N."/>
            <person name="Bangert S."/>
            <person name="Wiedelmann R."/>
            <person name="Kranz H."/>
            <person name="Voss H."/>
            <person name="Holland R."/>
            <person name="Brandt P."/>
            <person name="Nyakatura G."/>
            <person name="Vezzi A."/>
            <person name="D'Angelo M."/>
            <person name="Pallavicini A."/>
            <person name="Toppo S."/>
            <person name="Simionati B."/>
            <person name="Conrad A."/>
            <person name="Hornischer K."/>
            <person name="Kauer G."/>
            <person name="Lohnert T.H."/>
            <person name="Nordsiek G."/>
            <person name="Reichelt J."/>
            <person name="Scharfe M."/>
            <person name="Schon O."/>
            <person name="Bargues M."/>
            <person name="Terol J."/>
            <person name="Climent J."/>
            <person name="Navarro P."/>
            <person name="Collado C."/>
            <person name="Perez-Perez A."/>
            <person name="Ottenwalder B."/>
            <person name="Duchemin D."/>
            <person name="Cooke R."/>
            <person name="Laudie M."/>
            <person name="Berger-Llauro C."/>
            <person name="Purnelle B."/>
            <person name="Masuy D."/>
            <person name="de Haan M."/>
            <person name="Maarse A.C."/>
            <person name="Alcaraz J.P."/>
            <person name="Cottet A."/>
            <person name="Casacuberta E."/>
            <person name="Monfort A."/>
            <person name="Argiriou A."/>
            <person name="flores M."/>
            <person name="Liguori R."/>
            <person name="Vitale D."/>
            <person name="Mannhaupt G."/>
            <person name="Haase D."/>
            <person name="Schoof H."/>
            <person name="Rudd S."/>
            <person name="Zaccaria P."/>
            <person name="Mewes H.W."/>
            <person name="Mayer K.F."/>
            <person name="Kaul S."/>
            <person name="Town C.D."/>
            <person name="Koo H.L."/>
            <person name="Tallon L.J."/>
            <person name="Jenkins J."/>
            <person name="Rooney T."/>
            <person name="Rizzo M."/>
            <person name="Walts A."/>
            <person name="Utterback T."/>
            <person name="Fujii C.Y."/>
            <person name="Shea T.P."/>
            <person name="Creasy T.H."/>
            <person name="Haas B."/>
            <person name="Maiti R."/>
            <person name="Wu D."/>
            <person name="Peterson J."/>
            <person name="Van Aken S."/>
            <person name="Pai G."/>
            <person name="Militscher J."/>
            <person name="Sellers P."/>
            <person name="Gill J.E."/>
            <person name="Feldblyum T.V."/>
            <person name="Preuss D."/>
            <person name="Lin X."/>
            <person name="Nierman W.C."/>
            <person name="Salzberg S.L."/>
            <person name="White O."/>
            <person name="Venter J.C."/>
            <person name="Fraser C.M."/>
            <person name="Kaneko T."/>
            <person name="Nakamura Y."/>
            <person name="Sato S."/>
            <person name="Kato T."/>
            <person name="Asamizu E."/>
            <person name="Sasamoto S."/>
            <person name="Kimura T."/>
            <person name="Idesawa K."/>
            <person name="Kawashima K."/>
            <person name="Kishida Y."/>
            <person name="Kiyokawa C."/>
            <person name="Kohara M."/>
            <person name="Matsumoto M."/>
            <person name="Matsuno A."/>
            <person name="Muraki A."/>
            <person name="Nakayama S."/>
            <person name="Nakazaki N."/>
            <person name="Shinpo S."/>
            <person name="Takeuchi C."/>
            <person name="Wada T."/>
            <person name="Watanabe A."/>
            <person name="Yamada M."/>
            <person name="Yasuda M."/>
            <person name="Tabata S."/>
        </authorList>
    </citation>
    <scope>NUCLEOTIDE SEQUENCE [LARGE SCALE GENOMIC DNA]</scope>
    <source>
        <strain>cv. Columbia</strain>
    </source>
</reference>
<dbReference type="FunFam" id="2.60.120.330:FF:000054">
    <property type="entry name" value="1-aminocyclopropane-1-carboxylic acid oxidase-like protein"/>
    <property type="match status" value="1"/>
</dbReference>
<evidence type="ECO:0000256" key="4">
    <source>
        <dbReference type="SAM" id="MobiDB-lite"/>
    </source>
</evidence>
<dbReference type="Pfam" id="PF03171">
    <property type="entry name" value="2OG-FeII_Oxy"/>
    <property type="match status" value="1"/>
</dbReference>
<keyword evidence="1 3" id="KW-0479">Metal-binding</keyword>
<dbReference type="InterPro" id="IPR026992">
    <property type="entry name" value="DIOX_N"/>
</dbReference>
<keyword evidence="3" id="KW-0560">Oxidoreductase</keyword>
<gene>
    <name evidence="6" type="primary">F13I12.240</name>
</gene>